<sequence>MHAEVDHLVIAATSLDEGVAWCEATLGVTPGPGGTHPLMGTHNRLLNVAGDAFPRAYAEIIAIEPGKQPSRSGTRRWFDLDDAALQAGLAQHGPHLIHFVARVPDAVAATRALAHEEHAHIDRGQLLEASRDTPAGRLEWQITVRDDGQRLFYGALPTLIQWGPVHPTDAMPASGLVLRSLRAAHPRAPALSGALSAIGMGALKVDAGPPNLVAVFDTPRGPVTLESKGL</sequence>
<dbReference type="RefSeq" id="WP_042580323.1">
    <property type="nucleotide sequence ID" value="NZ_JXQQ01000044.1"/>
</dbReference>
<organism evidence="2 3">
    <name type="scientific">Variovorax paradoxus</name>
    <dbReference type="NCBI Taxonomy" id="34073"/>
    <lineage>
        <taxon>Bacteria</taxon>
        <taxon>Pseudomonadati</taxon>
        <taxon>Pseudomonadota</taxon>
        <taxon>Betaproteobacteria</taxon>
        <taxon>Burkholderiales</taxon>
        <taxon>Comamonadaceae</taxon>
        <taxon>Variovorax</taxon>
    </lineage>
</organism>
<dbReference type="InterPro" id="IPR025870">
    <property type="entry name" value="Glyoxalase-like_dom"/>
</dbReference>
<dbReference type="SUPFAM" id="SSF54593">
    <property type="entry name" value="Glyoxalase/Bleomycin resistance protein/Dihydroxybiphenyl dioxygenase"/>
    <property type="match status" value="1"/>
</dbReference>
<dbReference type="EMBL" id="JXQQ01000044">
    <property type="protein sequence ID" value="KIQ29621.1"/>
    <property type="molecule type" value="Genomic_DNA"/>
</dbReference>
<evidence type="ECO:0000313" key="2">
    <source>
        <dbReference type="EMBL" id="KIQ29621.1"/>
    </source>
</evidence>
<dbReference type="Gene3D" id="3.10.180.10">
    <property type="entry name" value="2,3-Dihydroxybiphenyl 1,2-Dioxygenase, domain 1"/>
    <property type="match status" value="1"/>
</dbReference>
<feature type="domain" description="Glyoxalase-like" evidence="1">
    <location>
        <begin position="5"/>
        <end position="197"/>
    </location>
</feature>
<name>A0A0D0MB90_VARPD</name>
<accession>A0A0D0MB90</accession>
<dbReference type="Pfam" id="PF13468">
    <property type="entry name" value="Glyoxalase_3"/>
    <property type="match status" value="1"/>
</dbReference>
<gene>
    <name evidence="2" type="ORF">RT97_18820</name>
</gene>
<proteinExistence type="predicted"/>
<evidence type="ECO:0000259" key="1">
    <source>
        <dbReference type="Pfam" id="PF13468"/>
    </source>
</evidence>
<dbReference type="Proteomes" id="UP000032067">
    <property type="component" value="Unassembled WGS sequence"/>
</dbReference>
<protein>
    <recommendedName>
        <fullName evidence="1">Glyoxalase-like domain-containing protein</fullName>
    </recommendedName>
</protein>
<dbReference type="AlphaFoldDB" id="A0A0D0MB90"/>
<reference evidence="2 3" key="1">
    <citation type="submission" date="2014-12" db="EMBL/GenBank/DDBJ databases">
        <title>16Stimator: statistical estimation of ribosomal gene copy numbers from draft genome assemblies.</title>
        <authorList>
            <person name="Perisin M.A."/>
            <person name="Vetter M."/>
            <person name="Gilbert J.A."/>
            <person name="Bergelson J."/>
        </authorList>
    </citation>
    <scope>NUCLEOTIDE SEQUENCE [LARGE SCALE GENOMIC DNA]</scope>
    <source>
        <strain evidence="2 3">MEDvA23</strain>
    </source>
</reference>
<dbReference type="OrthoDB" id="5801364at2"/>
<comment type="caution">
    <text evidence="2">The sequence shown here is derived from an EMBL/GenBank/DDBJ whole genome shotgun (WGS) entry which is preliminary data.</text>
</comment>
<dbReference type="InterPro" id="IPR029068">
    <property type="entry name" value="Glyas_Bleomycin-R_OHBP_Dase"/>
</dbReference>
<evidence type="ECO:0000313" key="3">
    <source>
        <dbReference type="Proteomes" id="UP000032067"/>
    </source>
</evidence>